<name>A0AAE4YB45_9RHOB</name>
<dbReference type="Proteomes" id="UP001193501">
    <property type="component" value="Unassembled WGS sequence"/>
</dbReference>
<proteinExistence type="predicted"/>
<dbReference type="InterPro" id="IPR027417">
    <property type="entry name" value="P-loop_NTPase"/>
</dbReference>
<organism evidence="1 2">
    <name type="scientific">Stagnihabitans tardus</name>
    <dbReference type="NCBI Taxonomy" id="2699202"/>
    <lineage>
        <taxon>Bacteria</taxon>
        <taxon>Pseudomonadati</taxon>
        <taxon>Pseudomonadota</taxon>
        <taxon>Alphaproteobacteria</taxon>
        <taxon>Rhodobacterales</taxon>
        <taxon>Paracoccaceae</taxon>
        <taxon>Stagnihabitans</taxon>
    </lineage>
</organism>
<evidence type="ECO:0000313" key="2">
    <source>
        <dbReference type="Proteomes" id="UP001193501"/>
    </source>
</evidence>
<dbReference type="AlphaFoldDB" id="A0AAE4YB45"/>
<dbReference type="RefSeq" id="WP_168776125.1">
    <property type="nucleotide sequence ID" value="NZ_JAABNR010000021.1"/>
</dbReference>
<gene>
    <name evidence="1" type="ORF">GV832_17180</name>
</gene>
<dbReference type="SUPFAM" id="SSF52540">
    <property type="entry name" value="P-loop containing nucleoside triphosphate hydrolases"/>
    <property type="match status" value="1"/>
</dbReference>
<protein>
    <submittedName>
        <fullName evidence="1">Uncharacterized protein</fullName>
    </submittedName>
</protein>
<dbReference type="Gene3D" id="3.40.50.300">
    <property type="entry name" value="P-loop containing nucleotide triphosphate hydrolases"/>
    <property type="match status" value="1"/>
</dbReference>
<comment type="caution">
    <text evidence="1">The sequence shown here is derived from an EMBL/GenBank/DDBJ whole genome shotgun (WGS) entry which is preliminary data.</text>
</comment>
<evidence type="ECO:0000313" key="1">
    <source>
        <dbReference type="EMBL" id="NBZ89323.1"/>
    </source>
</evidence>
<accession>A0AAE4YB45</accession>
<sequence length="139" mass="15480">MDEIEKAGGMTSRQGNSFDLCNGLLPLLEPSTAGKWNCPYFEIPFDMSLVSWFLTGNDIRPVPAPLRSRCPPIHVGLPTRKHLIAFAERVGRRRDLSKEGIEVVQDLVERSGGTAALSLRMVQRMIEAALAFENKSRLN</sequence>
<dbReference type="EMBL" id="JAABNR010000021">
    <property type="protein sequence ID" value="NBZ89323.1"/>
    <property type="molecule type" value="Genomic_DNA"/>
</dbReference>
<reference evidence="1" key="1">
    <citation type="submission" date="2020-01" db="EMBL/GenBank/DDBJ databases">
        <authorList>
            <person name="Chen W.-M."/>
        </authorList>
    </citation>
    <scope>NUCLEOTIDE SEQUENCE</scope>
    <source>
        <strain evidence="1">CYK-10</strain>
    </source>
</reference>
<keyword evidence="2" id="KW-1185">Reference proteome</keyword>